<dbReference type="NCBIfam" id="TIGR00756">
    <property type="entry name" value="PPR"/>
    <property type="match status" value="2"/>
</dbReference>
<dbReference type="InterPro" id="IPR011990">
    <property type="entry name" value="TPR-like_helical_dom_sf"/>
</dbReference>
<dbReference type="OrthoDB" id="5567375at2759"/>
<feature type="repeat" description="PPR" evidence="2">
    <location>
        <begin position="427"/>
        <end position="461"/>
    </location>
</feature>
<proteinExistence type="predicted"/>
<name>A0A2T9Y9P1_9FUNG</name>
<reference evidence="3 4" key="1">
    <citation type="journal article" date="2018" name="MBio">
        <title>Comparative Genomics Reveals the Core Gene Toolbox for the Fungus-Insect Symbiosis.</title>
        <authorList>
            <person name="Wang Y."/>
            <person name="Stata M."/>
            <person name="Wang W."/>
            <person name="Stajich J.E."/>
            <person name="White M.M."/>
            <person name="Moncalvo J.M."/>
        </authorList>
    </citation>
    <scope>NUCLEOTIDE SEQUENCE [LARGE SCALE GENOMIC DNA]</scope>
    <source>
        <strain evidence="3 4">AUS-77-4</strain>
    </source>
</reference>
<evidence type="ECO:0000313" key="4">
    <source>
        <dbReference type="Proteomes" id="UP000245699"/>
    </source>
</evidence>
<accession>A0A2T9Y9P1</accession>
<organism evidence="3 4">
    <name type="scientific">Furculomyces boomerangus</name>
    <dbReference type="NCBI Taxonomy" id="61424"/>
    <lineage>
        <taxon>Eukaryota</taxon>
        <taxon>Fungi</taxon>
        <taxon>Fungi incertae sedis</taxon>
        <taxon>Zoopagomycota</taxon>
        <taxon>Kickxellomycotina</taxon>
        <taxon>Harpellomycetes</taxon>
        <taxon>Harpellales</taxon>
        <taxon>Harpellaceae</taxon>
        <taxon>Furculomyces</taxon>
    </lineage>
</organism>
<keyword evidence="4" id="KW-1185">Reference proteome</keyword>
<dbReference type="GO" id="GO:0003729">
    <property type="term" value="F:mRNA binding"/>
    <property type="evidence" value="ECO:0007669"/>
    <property type="project" value="TreeGrafter"/>
</dbReference>
<dbReference type="EMBL" id="MBFT01000580">
    <property type="protein sequence ID" value="PVU89053.1"/>
    <property type="molecule type" value="Genomic_DNA"/>
</dbReference>
<dbReference type="PROSITE" id="PS51375">
    <property type="entry name" value="PPR"/>
    <property type="match status" value="2"/>
</dbReference>
<sequence length="1158" mass="133991">MSFSTHHYRKTTSLLKFLPKLNFHSIPFPRLQNDKNPNISSFDLKPIELTIQALKSVYDSYNFVHQSTKYPLDSETSTNILPEDTKLVKSNYYVEQHSSKVESINELIGSKKSKNITTLNKKLHIHSKSHHNNVNNEKSLHSLWDAHLKETSNPAVLPDTLVIRHLKLLHLIKVYGRNKLWISRIKTLQENLDRILAIDTSLESQTIEEIKLISLRIALQAYAKMGSVAGSETTFNQLKTQFFKESDSSKLKNELMYMIIIYLNSGMLDKAKYAFKTLESLGMRSMSKARKAFISYYTKNNMTTEASTSLDHLRTIYLETHHKLEQHKLQPKNSYNTFVTERLHERYLSTRKNLIISYNMYINMLSANPTVSLEKIEMVQWQLENIPGVFPIVSTFNILIRACLIRNEPYKANILMEKMAKIKLNPDVITFTTWITYCIKSRKWNDLNEILQTMKEFDVKPNQVTELCLLIGKSYRNENDSMRIHYWSIISRLYENSDQKLDSLSKEISTFILSHALKNPLEWADEICAIIRCAKEGKIKDKLVTEALISKIPNVEAIVNLDFVIANLVKSLNNLISDYFNSNPPKTPEPTQTSSTNVYEQKNLNEANEQSKNRDALLKDKYLSEKNTLLLKNNTNPLLDIPKQDASKIWDEFNLDYLVKSAKSLLLNPGKIYSSLFIHLSSSGNGEKALFLHRCATQSGLYRGLESLEYKYSLLNVLLDHREFEESVSTLQDLCKTALFTYGYPISNVSRKLFVNYQPENVLPFMYKNSMSYTKKVPNLYSYTALLNNAAESKNMDGVEYIWNSMLDSGISPDSIAHLKRIKAYSLSEKHDDVIAKYWEMINSNIAPLSHTLDFVMKSLYLKLDLANAIKILHNAVTKHFVSPNTLAINYLFQLLLKTQKNDSGLLAAFSIFEPMLAHKSKSIVTERALDVTSSFIKKRFLDTNLSFEFANLKLKEFQTNRPLDQAESMIYWVTNSYLQHQPPSIDTLNQERNYVQAMNTNAGYVESNEQLDYQSMMLEVTQLFQRNVELMQLDSKEQMKILTKSKTSLKTANALPPPPNLTTFTVIMRFALTQQKYEIVKYFYNIFNEYKSLYKWNRANNPRLFGYALVSFTELGETENAKRVWKKMCEEGYILDEHTLSFNDNVNFYLEMTMKKL</sequence>
<evidence type="ECO:0000256" key="1">
    <source>
        <dbReference type="ARBA" id="ARBA00022737"/>
    </source>
</evidence>
<feature type="repeat" description="PPR" evidence="2">
    <location>
        <begin position="779"/>
        <end position="813"/>
    </location>
</feature>
<evidence type="ECO:0000313" key="3">
    <source>
        <dbReference type="EMBL" id="PVU89053.1"/>
    </source>
</evidence>
<dbReference type="PANTHER" id="PTHR47933:SF11">
    <property type="entry name" value="PENTATRICOPEPTIDE REPEAT-CONTAINING PROTEIN 2"/>
    <property type="match status" value="1"/>
</dbReference>
<dbReference type="Pfam" id="PF13812">
    <property type="entry name" value="PPR_3"/>
    <property type="match status" value="2"/>
</dbReference>
<gene>
    <name evidence="3" type="ORF">BB559_005256</name>
</gene>
<keyword evidence="1" id="KW-0677">Repeat</keyword>
<evidence type="ECO:0008006" key="5">
    <source>
        <dbReference type="Google" id="ProtNLM"/>
    </source>
</evidence>
<dbReference type="Gene3D" id="1.25.40.10">
    <property type="entry name" value="Tetratricopeptide repeat domain"/>
    <property type="match status" value="3"/>
</dbReference>
<dbReference type="AlphaFoldDB" id="A0A2T9Y9P1"/>
<protein>
    <recommendedName>
        <fullName evidence="5">Pentacotripeptide-repeat region of PRORP domain-containing protein</fullName>
    </recommendedName>
</protein>
<evidence type="ECO:0000256" key="2">
    <source>
        <dbReference type="PROSITE-ProRule" id="PRU00708"/>
    </source>
</evidence>
<dbReference type="InterPro" id="IPR002885">
    <property type="entry name" value="PPR_rpt"/>
</dbReference>
<comment type="caution">
    <text evidence="3">The sequence shown here is derived from an EMBL/GenBank/DDBJ whole genome shotgun (WGS) entry which is preliminary data.</text>
</comment>
<dbReference type="InterPro" id="IPR051240">
    <property type="entry name" value="Mito_RNA-Proc/Resp"/>
</dbReference>
<dbReference type="PANTHER" id="PTHR47933">
    <property type="entry name" value="PENTATRICOPEPTIDE REPEAT-CONTAINING PROTEIN 1, MITOCHONDRIAL"/>
    <property type="match status" value="1"/>
</dbReference>
<dbReference type="STRING" id="61424.A0A2T9Y9P1"/>
<dbReference type="Proteomes" id="UP000245699">
    <property type="component" value="Unassembled WGS sequence"/>
</dbReference>